<dbReference type="GO" id="GO:0005737">
    <property type="term" value="C:cytoplasm"/>
    <property type="evidence" value="ECO:0007669"/>
    <property type="project" value="TreeGrafter"/>
</dbReference>
<dbReference type="InterPro" id="IPR022998">
    <property type="entry name" value="ThiamineP_synth_TenI"/>
</dbReference>
<gene>
    <name evidence="4" type="ordered locus">Bcell_0762</name>
</gene>
<reference evidence="4" key="1">
    <citation type="submission" date="2010-12" db="EMBL/GenBank/DDBJ databases">
        <title>Complete sequence of Bacillus cellulosilyticus DSM 2522.</title>
        <authorList>
            <consortium name="US DOE Joint Genome Institute"/>
            <person name="Lucas S."/>
            <person name="Copeland A."/>
            <person name="Lapidus A."/>
            <person name="Cheng J.-F."/>
            <person name="Bruce D."/>
            <person name="Goodwin L."/>
            <person name="Pitluck S."/>
            <person name="Chertkov O."/>
            <person name="Detter J.C."/>
            <person name="Han C."/>
            <person name="Tapia R."/>
            <person name="Land M."/>
            <person name="Hauser L."/>
            <person name="Jeffries C."/>
            <person name="Kyrpides N."/>
            <person name="Ivanova N."/>
            <person name="Mikhailova N."/>
            <person name="Brumm P."/>
            <person name="Mead D."/>
            <person name="Woyke T."/>
        </authorList>
    </citation>
    <scope>NUCLEOTIDE SEQUENCE [LARGE SCALE GENOMIC DNA]</scope>
    <source>
        <strain evidence="4">DSM 2522</strain>
    </source>
</reference>
<dbReference type="EMBL" id="CP002394">
    <property type="protein sequence ID" value="ADU29043.1"/>
    <property type="molecule type" value="Genomic_DNA"/>
</dbReference>
<dbReference type="SUPFAM" id="SSF51391">
    <property type="entry name" value="Thiamin phosphate synthase"/>
    <property type="match status" value="1"/>
</dbReference>
<comment type="pathway">
    <text evidence="1">Cofactor biosynthesis; thiamine diphosphate biosynthesis.</text>
</comment>
<dbReference type="PANTHER" id="PTHR20857">
    <property type="entry name" value="THIAMINE-PHOSPHATE PYROPHOSPHORYLASE"/>
    <property type="match status" value="1"/>
</dbReference>
<dbReference type="NCBIfam" id="NF005819">
    <property type="entry name" value="PRK07695.1"/>
    <property type="match status" value="1"/>
</dbReference>
<proteinExistence type="predicted"/>
<dbReference type="Gene3D" id="3.20.20.70">
    <property type="entry name" value="Aldolase class I"/>
    <property type="match status" value="1"/>
</dbReference>
<dbReference type="Proteomes" id="UP000001401">
    <property type="component" value="Chromosome"/>
</dbReference>
<dbReference type="AlphaFoldDB" id="E6U039"/>
<dbReference type="STRING" id="649639.Bcell_0762"/>
<evidence type="ECO:0000256" key="1">
    <source>
        <dbReference type="ARBA" id="ARBA00004948"/>
    </source>
</evidence>
<dbReference type="KEGG" id="bco:Bcell_0762"/>
<keyword evidence="5" id="KW-1185">Reference proteome</keyword>
<feature type="domain" description="Thiamine phosphate synthase/TenI" evidence="3">
    <location>
        <begin position="17"/>
        <end position="182"/>
    </location>
</feature>
<dbReference type="CDD" id="cd00564">
    <property type="entry name" value="TMP_TenI"/>
    <property type="match status" value="1"/>
</dbReference>
<protein>
    <submittedName>
        <fullName evidence="4">Thiamine monophosphate synthase</fullName>
    </submittedName>
</protein>
<name>E6U039_EVAC2</name>
<sequence length="199" mass="21780">MTRKEIHVISNGKQPLEEFAQCARLILSDVDYFHVREKQLSAKQLSDGIDILLQHGIPAEKIVVNDRVDVAAVRNVAGVQLAYHSLKVNEVKQRFPELKIGKSVHSIEEAIDAERLGADYVLYGHIFTSKSKPDVTPRGIRQLEALVNEVSIPVIAIGGITPFNVESVMSAGARGVAIMSGILEAEDPLSMIKLYKNGG</sequence>
<dbReference type="InterPro" id="IPR036206">
    <property type="entry name" value="ThiamineP_synth_sf"/>
</dbReference>
<dbReference type="GO" id="GO:0009228">
    <property type="term" value="P:thiamine biosynthetic process"/>
    <property type="evidence" value="ECO:0007669"/>
    <property type="project" value="UniProtKB-KW"/>
</dbReference>
<dbReference type="PANTHER" id="PTHR20857:SF22">
    <property type="entry name" value="THIAZOLE TAUTOMERASE"/>
    <property type="match status" value="1"/>
</dbReference>
<dbReference type="Pfam" id="PF02581">
    <property type="entry name" value="TMP-TENI"/>
    <property type="match status" value="1"/>
</dbReference>
<dbReference type="OrthoDB" id="9815348at2"/>
<dbReference type="HOGENOM" id="CLU_018272_3_4_9"/>
<dbReference type="RefSeq" id="WP_013487384.1">
    <property type="nucleotide sequence ID" value="NC_014829.1"/>
</dbReference>
<organism evidence="4 5">
    <name type="scientific">Evansella cellulosilytica (strain ATCC 21833 / DSM 2522 / FERM P-1141 / JCM 9156 / N-4)</name>
    <name type="common">Bacillus cellulosilyticus</name>
    <dbReference type="NCBI Taxonomy" id="649639"/>
    <lineage>
        <taxon>Bacteria</taxon>
        <taxon>Bacillati</taxon>
        <taxon>Bacillota</taxon>
        <taxon>Bacilli</taxon>
        <taxon>Bacillales</taxon>
        <taxon>Bacillaceae</taxon>
        <taxon>Evansella</taxon>
    </lineage>
</organism>
<keyword evidence="2" id="KW-0784">Thiamine biosynthesis</keyword>
<dbReference type="InterPro" id="IPR013785">
    <property type="entry name" value="Aldolase_TIM"/>
</dbReference>
<dbReference type="GO" id="GO:0004789">
    <property type="term" value="F:thiamine-phosphate diphosphorylase activity"/>
    <property type="evidence" value="ECO:0007669"/>
    <property type="project" value="TreeGrafter"/>
</dbReference>
<dbReference type="eggNOG" id="COG0352">
    <property type="taxonomic scope" value="Bacteria"/>
</dbReference>
<evidence type="ECO:0000259" key="3">
    <source>
        <dbReference type="Pfam" id="PF02581"/>
    </source>
</evidence>
<evidence type="ECO:0000313" key="5">
    <source>
        <dbReference type="Proteomes" id="UP000001401"/>
    </source>
</evidence>
<evidence type="ECO:0000313" key="4">
    <source>
        <dbReference type="EMBL" id="ADU29043.1"/>
    </source>
</evidence>
<evidence type="ECO:0000256" key="2">
    <source>
        <dbReference type="ARBA" id="ARBA00022977"/>
    </source>
</evidence>
<accession>E6U039</accession>